<evidence type="ECO:0000256" key="2">
    <source>
        <dbReference type="ARBA" id="ARBA00008784"/>
    </source>
</evidence>
<dbReference type="PANTHER" id="PTHR43279">
    <property type="entry name" value="CATECHOL-2,3-DIOXYGENASE"/>
    <property type="match status" value="1"/>
</dbReference>
<keyword evidence="3" id="KW-0479">Metal-binding</keyword>
<dbReference type="CDD" id="cd16359">
    <property type="entry name" value="VOC_BsCatE_like_C"/>
    <property type="match status" value="1"/>
</dbReference>
<dbReference type="STRING" id="762845.BCR26_02060"/>
<dbReference type="Pfam" id="PF00903">
    <property type="entry name" value="Glyoxalase"/>
    <property type="match status" value="1"/>
</dbReference>
<dbReference type="EMBL" id="MIEK01000012">
    <property type="protein sequence ID" value="OEH83077.1"/>
    <property type="molecule type" value="Genomic_DNA"/>
</dbReference>
<dbReference type="Proteomes" id="UP000095256">
    <property type="component" value="Unassembled WGS sequence"/>
</dbReference>
<dbReference type="InterPro" id="IPR000486">
    <property type="entry name" value="Xdiol_ring_cleave_dOase_1/2"/>
</dbReference>
<dbReference type="InterPro" id="IPR029068">
    <property type="entry name" value="Glyas_Bleomycin-R_OHBP_Dase"/>
</dbReference>
<keyword evidence="11" id="KW-1185">Reference proteome</keyword>
<keyword evidence="4 8" id="KW-0058">Aromatic hydrocarbons catabolism</keyword>
<evidence type="ECO:0000259" key="9">
    <source>
        <dbReference type="PROSITE" id="PS51819"/>
    </source>
</evidence>
<reference evidence="10 11" key="1">
    <citation type="submission" date="2016-09" db="EMBL/GenBank/DDBJ databases">
        <authorList>
            <person name="Capua I."/>
            <person name="De Benedictis P."/>
            <person name="Joannis T."/>
            <person name="Lombin L.H."/>
            <person name="Cattoli G."/>
        </authorList>
    </citation>
    <scope>NUCLEOTIDE SEQUENCE [LARGE SCALE GENOMIC DNA]</scope>
    <source>
        <strain evidence="10 11">LMG 25899</strain>
    </source>
</reference>
<dbReference type="OrthoDB" id="9792626at2"/>
<keyword evidence="6 8" id="KW-0560">Oxidoreductase</keyword>
<evidence type="ECO:0000256" key="7">
    <source>
        <dbReference type="ARBA" id="ARBA00023004"/>
    </source>
</evidence>
<feature type="domain" description="VOC" evidence="9">
    <location>
        <begin position="10"/>
        <end position="126"/>
    </location>
</feature>
<evidence type="ECO:0000256" key="5">
    <source>
        <dbReference type="ARBA" id="ARBA00022964"/>
    </source>
</evidence>
<dbReference type="AlphaFoldDB" id="A0A1E5KYY9"/>
<protein>
    <submittedName>
        <fullName evidence="10">Glyoxalase</fullName>
    </submittedName>
</protein>
<dbReference type="SUPFAM" id="SSF54593">
    <property type="entry name" value="Glyoxalase/Bleomycin resistance protein/Dihydroxybiphenyl dioxygenase"/>
    <property type="match status" value="2"/>
</dbReference>
<dbReference type="PANTHER" id="PTHR43279:SF1">
    <property type="entry name" value="CATECHOL-2,3-DIOXYGENASE"/>
    <property type="match status" value="1"/>
</dbReference>
<evidence type="ECO:0000256" key="3">
    <source>
        <dbReference type="ARBA" id="ARBA00022723"/>
    </source>
</evidence>
<organism evidence="10 11">
    <name type="scientific">Enterococcus rivorum</name>
    <dbReference type="NCBI Taxonomy" id="762845"/>
    <lineage>
        <taxon>Bacteria</taxon>
        <taxon>Bacillati</taxon>
        <taxon>Bacillota</taxon>
        <taxon>Bacilli</taxon>
        <taxon>Lactobacillales</taxon>
        <taxon>Enterococcaceae</taxon>
        <taxon>Enterococcus</taxon>
    </lineage>
</organism>
<evidence type="ECO:0000256" key="8">
    <source>
        <dbReference type="RuleBase" id="RU000683"/>
    </source>
</evidence>
<dbReference type="InterPro" id="IPR037523">
    <property type="entry name" value="VOC_core"/>
</dbReference>
<gene>
    <name evidence="10" type="ORF">BCR26_02060</name>
</gene>
<comment type="caution">
    <text evidence="10">The sequence shown here is derived from an EMBL/GenBank/DDBJ whole genome shotgun (WGS) entry which is preliminary data.</text>
</comment>
<evidence type="ECO:0000256" key="4">
    <source>
        <dbReference type="ARBA" id="ARBA00022797"/>
    </source>
</evidence>
<dbReference type="CDD" id="cd07255">
    <property type="entry name" value="VOC_BsCatE_like_N"/>
    <property type="match status" value="1"/>
</dbReference>
<dbReference type="GO" id="GO:0008198">
    <property type="term" value="F:ferrous iron binding"/>
    <property type="evidence" value="ECO:0007669"/>
    <property type="project" value="InterPro"/>
</dbReference>
<sequence>MTYRLPSDLELKEITLKVENLAEMVSFYTTIIGLSLIKQTDNLAFLGIKESTIPLLILNKIERPINKMKTAGLYHIAFLLPTRKDLGNSLLWLLQNKIEIGAGEHGYSEALYLSDPEGNGIEIYRDRPIEEWDIRSNGDIIGVVEELDSEGIMATADGHWSGFPEGTKIGHVHFQVSDLEASDRFFKDLGFSLKANFGKQAKFFAAGDYHHHIGANTWAGRKLPKMDKNQLGIDAYVFELPDKNAYVNFKAHLDLLAIAYKIETENRLEIEDPNGITAIFTAKK</sequence>
<dbReference type="PROSITE" id="PS51819">
    <property type="entry name" value="VOC"/>
    <property type="match status" value="2"/>
</dbReference>
<keyword evidence="7 8" id="KW-0408">Iron</keyword>
<dbReference type="PROSITE" id="PS00082">
    <property type="entry name" value="EXTRADIOL_DIOXYGENAS"/>
    <property type="match status" value="1"/>
</dbReference>
<dbReference type="InterPro" id="IPR004360">
    <property type="entry name" value="Glyas_Fos-R_dOase_dom"/>
</dbReference>
<proteinExistence type="inferred from homology"/>
<dbReference type="Gene3D" id="3.10.180.10">
    <property type="entry name" value="2,3-Dihydroxybiphenyl 1,2-Dioxygenase, domain 1"/>
    <property type="match status" value="2"/>
</dbReference>
<evidence type="ECO:0000256" key="6">
    <source>
        <dbReference type="ARBA" id="ARBA00023002"/>
    </source>
</evidence>
<accession>A0A1E5KYY9</accession>
<feature type="domain" description="VOC" evidence="9">
    <location>
        <begin position="168"/>
        <end position="283"/>
    </location>
</feature>
<comment type="similarity">
    <text evidence="2 8">Belongs to the extradiol ring-cleavage dioxygenase family.</text>
</comment>
<comment type="cofactor">
    <cofactor evidence="1 8">
        <name>Fe(2+)</name>
        <dbReference type="ChEBI" id="CHEBI:29033"/>
    </cofactor>
</comment>
<dbReference type="GO" id="GO:0051213">
    <property type="term" value="F:dioxygenase activity"/>
    <property type="evidence" value="ECO:0007669"/>
    <property type="project" value="UniProtKB-KW"/>
</dbReference>
<name>A0A1E5KYY9_9ENTE</name>
<evidence type="ECO:0000256" key="1">
    <source>
        <dbReference type="ARBA" id="ARBA00001954"/>
    </source>
</evidence>
<evidence type="ECO:0000313" key="11">
    <source>
        <dbReference type="Proteomes" id="UP000095256"/>
    </source>
</evidence>
<evidence type="ECO:0000313" key="10">
    <source>
        <dbReference type="EMBL" id="OEH83077.1"/>
    </source>
</evidence>
<keyword evidence="5 8" id="KW-0223">Dioxygenase</keyword>